<organism evidence="2 3">
    <name type="scientific">Colletotrichum scovillei</name>
    <dbReference type="NCBI Taxonomy" id="1209932"/>
    <lineage>
        <taxon>Eukaryota</taxon>
        <taxon>Fungi</taxon>
        <taxon>Dikarya</taxon>
        <taxon>Ascomycota</taxon>
        <taxon>Pezizomycotina</taxon>
        <taxon>Sordariomycetes</taxon>
        <taxon>Hypocreomycetidae</taxon>
        <taxon>Glomerellales</taxon>
        <taxon>Glomerellaceae</taxon>
        <taxon>Colletotrichum</taxon>
        <taxon>Colletotrichum acutatum species complex</taxon>
    </lineage>
</organism>
<dbReference type="AlphaFoldDB" id="A0A9P7RDN4"/>
<reference evidence="2" key="1">
    <citation type="submission" date="2021-05" db="EMBL/GenBank/DDBJ databases">
        <title>Comparative genomics of three Colletotrichum scovillei strains and genetic complementation revealed genes involved fungal growth and virulence on chili pepper.</title>
        <authorList>
            <person name="Hsieh D.-K."/>
            <person name="Chuang S.-C."/>
            <person name="Chen C.-Y."/>
            <person name="Chao Y.-T."/>
            <person name="Lu M.-Y.J."/>
            <person name="Lee M.-H."/>
            <person name="Shih M.-C."/>
        </authorList>
    </citation>
    <scope>NUCLEOTIDE SEQUENCE</scope>
    <source>
        <strain evidence="2">Coll-153</strain>
    </source>
</reference>
<protein>
    <submittedName>
        <fullName evidence="2">Uncharacterized protein</fullName>
    </submittedName>
</protein>
<evidence type="ECO:0000256" key="1">
    <source>
        <dbReference type="SAM" id="MobiDB-lite"/>
    </source>
</evidence>
<accession>A0A9P7RDN4</accession>
<comment type="caution">
    <text evidence="2">The sequence shown here is derived from an EMBL/GenBank/DDBJ whole genome shotgun (WGS) entry which is preliminary data.</text>
</comment>
<gene>
    <name evidence="2" type="ORF">JMJ77_007858</name>
</gene>
<proteinExistence type="predicted"/>
<name>A0A9P7RDN4_9PEZI</name>
<feature type="region of interest" description="Disordered" evidence="1">
    <location>
        <begin position="1"/>
        <end position="61"/>
    </location>
</feature>
<evidence type="ECO:0000313" key="2">
    <source>
        <dbReference type="EMBL" id="KAG7055398.1"/>
    </source>
</evidence>
<keyword evidence="3" id="KW-1185">Reference proteome</keyword>
<evidence type="ECO:0000313" key="3">
    <source>
        <dbReference type="Proteomes" id="UP000699042"/>
    </source>
</evidence>
<dbReference type="Proteomes" id="UP000699042">
    <property type="component" value="Unassembled WGS sequence"/>
</dbReference>
<sequence>MDILLLLPAPHLPPPPSPSGSGTRGVLPAPEEVSPWQTNDDEGPQIHVSNGGELPHRVPPRPAKAFFVHCGTLKKTAQASLILRISSKFRKGSKRRANLERPDLE</sequence>
<dbReference type="EMBL" id="JAESDN010000002">
    <property type="protein sequence ID" value="KAG7055398.1"/>
    <property type="molecule type" value="Genomic_DNA"/>
</dbReference>